<evidence type="ECO:0000256" key="2">
    <source>
        <dbReference type="ARBA" id="ARBA00022630"/>
    </source>
</evidence>
<dbReference type="GO" id="GO:0004497">
    <property type="term" value="F:monooxygenase activity"/>
    <property type="evidence" value="ECO:0007669"/>
    <property type="project" value="UniProtKB-KW"/>
</dbReference>
<evidence type="ECO:0000259" key="7">
    <source>
        <dbReference type="Pfam" id="PF01494"/>
    </source>
</evidence>
<dbReference type="PRINTS" id="PR00420">
    <property type="entry name" value="RNGMNOXGNASE"/>
</dbReference>
<name>A0AAJ0GI46_9PEZI</name>
<keyword evidence="2" id="KW-0285">Flavoprotein</keyword>
<comment type="similarity">
    <text evidence="1">Belongs to the paxM FAD-dependent monooxygenase family.</text>
</comment>
<keyword evidence="6" id="KW-0472">Membrane</keyword>
<evidence type="ECO:0000256" key="4">
    <source>
        <dbReference type="ARBA" id="ARBA00023002"/>
    </source>
</evidence>
<keyword evidence="6" id="KW-1133">Transmembrane helix</keyword>
<dbReference type="PANTHER" id="PTHR13789">
    <property type="entry name" value="MONOOXYGENASE"/>
    <property type="match status" value="1"/>
</dbReference>
<dbReference type="Gene3D" id="3.50.50.60">
    <property type="entry name" value="FAD/NAD(P)-binding domain"/>
    <property type="match status" value="1"/>
</dbReference>
<keyword evidence="9" id="KW-1185">Reference proteome</keyword>
<feature type="transmembrane region" description="Helical" evidence="6">
    <location>
        <begin position="12"/>
        <end position="31"/>
    </location>
</feature>
<dbReference type="PANTHER" id="PTHR13789:SF309">
    <property type="entry name" value="PUTATIVE (AFU_ORTHOLOGUE AFUA_6G14510)-RELATED"/>
    <property type="match status" value="1"/>
</dbReference>
<dbReference type="Pfam" id="PF01494">
    <property type="entry name" value="FAD_binding_3"/>
    <property type="match status" value="1"/>
</dbReference>
<dbReference type="InterPro" id="IPR002938">
    <property type="entry name" value="FAD-bd"/>
</dbReference>
<evidence type="ECO:0000256" key="3">
    <source>
        <dbReference type="ARBA" id="ARBA00022827"/>
    </source>
</evidence>
<dbReference type="EMBL" id="JAWDJX010000002">
    <property type="protein sequence ID" value="KAK3057963.1"/>
    <property type="molecule type" value="Genomic_DNA"/>
</dbReference>
<protein>
    <recommendedName>
        <fullName evidence="7">FAD-binding domain-containing protein</fullName>
    </recommendedName>
</protein>
<dbReference type="InterPro" id="IPR036188">
    <property type="entry name" value="FAD/NAD-bd_sf"/>
</dbReference>
<dbReference type="SUPFAM" id="SSF54373">
    <property type="entry name" value="FAD-linked reductases, C-terminal domain"/>
    <property type="match status" value="1"/>
</dbReference>
<organism evidence="8 9">
    <name type="scientific">Extremus antarcticus</name>
    <dbReference type="NCBI Taxonomy" id="702011"/>
    <lineage>
        <taxon>Eukaryota</taxon>
        <taxon>Fungi</taxon>
        <taxon>Dikarya</taxon>
        <taxon>Ascomycota</taxon>
        <taxon>Pezizomycotina</taxon>
        <taxon>Dothideomycetes</taxon>
        <taxon>Dothideomycetidae</taxon>
        <taxon>Mycosphaerellales</taxon>
        <taxon>Extremaceae</taxon>
        <taxon>Extremus</taxon>
    </lineage>
</organism>
<keyword evidence="6" id="KW-0812">Transmembrane</keyword>
<evidence type="ECO:0000256" key="1">
    <source>
        <dbReference type="ARBA" id="ARBA00007992"/>
    </source>
</evidence>
<evidence type="ECO:0000313" key="8">
    <source>
        <dbReference type="EMBL" id="KAK3057963.1"/>
    </source>
</evidence>
<comment type="caution">
    <text evidence="8">The sequence shown here is derived from an EMBL/GenBank/DDBJ whole genome shotgun (WGS) entry which is preliminary data.</text>
</comment>
<accession>A0AAJ0GI46</accession>
<keyword evidence="3" id="KW-0274">FAD</keyword>
<keyword evidence="5" id="KW-0503">Monooxygenase</keyword>
<evidence type="ECO:0000256" key="5">
    <source>
        <dbReference type="ARBA" id="ARBA00023033"/>
    </source>
</evidence>
<feature type="domain" description="FAD-binding" evidence="7">
    <location>
        <begin position="12"/>
        <end position="366"/>
    </location>
</feature>
<gene>
    <name evidence="8" type="ORF">LTR09_001040</name>
</gene>
<keyword evidence="4" id="KW-0560">Oxidoreductase</keyword>
<dbReference type="InterPro" id="IPR050493">
    <property type="entry name" value="FAD-dep_Monooxygenase_BioMet"/>
</dbReference>
<dbReference type="GO" id="GO:0071949">
    <property type="term" value="F:FAD binding"/>
    <property type="evidence" value="ECO:0007669"/>
    <property type="project" value="InterPro"/>
</dbReference>
<evidence type="ECO:0000256" key="6">
    <source>
        <dbReference type="SAM" id="Phobius"/>
    </source>
</evidence>
<reference evidence="8" key="1">
    <citation type="submission" date="2023-04" db="EMBL/GenBank/DDBJ databases">
        <title>Black Yeasts Isolated from many extreme environments.</title>
        <authorList>
            <person name="Coleine C."/>
            <person name="Stajich J.E."/>
            <person name="Selbmann L."/>
        </authorList>
    </citation>
    <scope>NUCLEOTIDE SEQUENCE</scope>
    <source>
        <strain evidence="8">CCFEE 5312</strain>
    </source>
</reference>
<evidence type="ECO:0000313" key="9">
    <source>
        <dbReference type="Proteomes" id="UP001271007"/>
    </source>
</evidence>
<dbReference type="AlphaFoldDB" id="A0AAJ0GI46"/>
<dbReference type="SUPFAM" id="SSF51905">
    <property type="entry name" value="FAD/NAD(P)-binding domain"/>
    <property type="match status" value="1"/>
</dbReference>
<dbReference type="Proteomes" id="UP001271007">
    <property type="component" value="Unassembled WGS sequence"/>
</dbReference>
<proteinExistence type="inferred from homology"/>
<sequence>MGSIDSQQHTQLSVTIVGAGIAGLAAATAIAQKGHSATVLEAKPALNEFGASIGITANGVRPCKAWGLQKAFEKVVTKNGFLDFRDGMSAQMLGHLPHNHNKASLIGYGEDVWNINRRDLQDTLADAAEASGAKILFDAEPERIDVENSTVILKDGTQMGADLIIGADGIASAVRRSIPAVADVEPLARGSGCYRCTVPKDKMRGNPKLEWLLDSGDEYCFFGPGRYVLSWPLPPHRQYDVVIGPTSSADVPLGRWGAKGDPDVARAEFADFGPEVVELLRNIDTCVKWRQAELPPLETCRSENGRVMVIGDAWHAMLPHAASGGNSSLEDAACLAECLDWASRTNKPVSAATKAFEDIRQPRVRRMQEACHEGVAFLGASSEDEVSARNQMLAGATKAYDADLSLPEEERRSRRKEKADMHARFPSEPYLQWLYGYDAIAATKEYLAQM</sequence>